<comment type="similarity">
    <text evidence="1">Belongs to the sigma-70 factor family. ECF subfamily.</text>
</comment>
<evidence type="ECO:0000256" key="2">
    <source>
        <dbReference type="ARBA" id="ARBA00011344"/>
    </source>
</evidence>
<keyword evidence="9" id="KW-1185">Reference proteome</keyword>
<dbReference type="NCBIfam" id="TIGR02957">
    <property type="entry name" value="SigX4"/>
    <property type="match status" value="1"/>
</dbReference>
<dbReference type="InterPro" id="IPR007627">
    <property type="entry name" value="RNA_pol_sigma70_r2"/>
</dbReference>
<evidence type="ECO:0000313" key="9">
    <source>
        <dbReference type="Proteomes" id="UP000318380"/>
    </source>
</evidence>
<gene>
    <name evidence="8" type="ORF">FB561_3648</name>
</gene>
<sequence length="289" mass="31442">MAIDPRVWQQQRGYLLAIAYRLLGSVTDAEDAVQEAFLRLERVDLDDIAELRAWLTTVVSRICLDELRSARARRETYVGPWLPEPLVGVEPPLDPVDQVAQQESVQMAMLLVLERLSPAERTAFVLHDVFGLEFAEIADIVGRSVVACRKLASRARAQVRAGAPRFDVSSDDRHRVIVAFQAAVEGGDVEGLVRLLDPEVVFRTDGGGVVAAARRTVAGPDRVAQLLFGLNDLYADASQRMAVVNGGPGLVMERDGIVIAVATITVTDDAVTAIDVIVNPAKLRHVHPG</sequence>
<evidence type="ECO:0000259" key="7">
    <source>
        <dbReference type="Pfam" id="PF08281"/>
    </source>
</evidence>
<comment type="subunit">
    <text evidence="2">Interacts transiently with the RNA polymerase catalytic core formed by RpoA, RpoB, RpoC and RpoZ (2 alpha, 1 beta, 1 beta' and 1 omega subunit) to form the RNA polymerase holoenzyme that can initiate transcription.</text>
</comment>
<proteinExistence type="inferred from homology"/>
<evidence type="ECO:0000259" key="6">
    <source>
        <dbReference type="Pfam" id="PF04542"/>
    </source>
</evidence>
<dbReference type="Pfam" id="PF04542">
    <property type="entry name" value="Sigma70_r2"/>
    <property type="match status" value="1"/>
</dbReference>
<dbReference type="GO" id="GO:0006352">
    <property type="term" value="P:DNA-templated transcription initiation"/>
    <property type="evidence" value="ECO:0007669"/>
    <property type="project" value="InterPro"/>
</dbReference>
<dbReference type="InterPro" id="IPR014303">
    <property type="entry name" value="RNA_pol_sigma-70_ECF"/>
</dbReference>
<dbReference type="SUPFAM" id="SSF88659">
    <property type="entry name" value="Sigma3 and sigma4 domains of RNA polymerase sigma factors"/>
    <property type="match status" value="1"/>
</dbReference>
<dbReference type="PANTHER" id="PTHR30173:SF43">
    <property type="entry name" value="ECF RNA POLYMERASE SIGMA FACTOR SIGI-RELATED"/>
    <property type="match status" value="1"/>
</dbReference>
<comment type="caution">
    <text evidence="8">The sequence shown here is derived from an EMBL/GenBank/DDBJ whole genome shotgun (WGS) entry which is preliminary data.</text>
</comment>
<keyword evidence="3" id="KW-0805">Transcription regulation</keyword>
<dbReference type="Proteomes" id="UP000318380">
    <property type="component" value="Unassembled WGS sequence"/>
</dbReference>
<name>A0A561BUD1_9ACTN</name>
<keyword evidence="5" id="KW-0804">Transcription</keyword>
<protein>
    <submittedName>
        <fullName evidence="8">RNA polymerase sigma-70 factor (ECF subfamily)</fullName>
    </submittedName>
</protein>
<dbReference type="NCBIfam" id="TIGR02937">
    <property type="entry name" value="sigma70-ECF"/>
    <property type="match status" value="1"/>
</dbReference>
<dbReference type="InterPro" id="IPR032710">
    <property type="entry name" value="NTF2-like_dom_sf"/>
</dbReference>
<dbReference type="Pfam" id="PF08281">
    <property type="entry name" value="Sigma70_r4_2"/>
    <property type="match status" value="1"/>
</dbReference>
<dbReference type="PANTHER" id="PTHR30173">
    <property type="entry name" value="SIGMA 19 FACTOR"/>
    <property type="match status" value="1"/>
</dbReference>
<dbReference type="Gene3D" id="3.10.450.50">
    <property type="match status" value="1"/>
</dbReference>
<accession>A0A561BUD1</accession>
<reference evidence="8 9" key="1">
    <citation type="submission" date="2019-06" db="EMBL/GenBank/DDBJ databases">
        <title>Sequencing the genomes of 1000 actinobacteria strains.</title>
        <authorList>
            <person name="Klenk H.-P."/>
        </authorList>
    </citation>
    <scope>NUCLEOTIDE SEQUENCE [LARGE SCALE GENOMIC DNA]</scope>
    <source>
        <strain evidence="8 9">DSM 24683</strain>
    </source>
</reference>
<dbReference type="GO" id="GO:0016987">
    <property type="term" value="F:sigma factor activity"/>
    <property type="evidence" value="ECO:0007669"/>
    <property type="project" value="UniProtKB-KW"/>
</dbReference>
<dbReference type="SUPFAM" id="SSF88946">
    <property type="entry name" value="Sigma2 domain of RNA polymerase sigma factors"/>
    <property type="match status" value="1"/>
</dbReference>
<dbReference type="AlphaFoldDB" id="A0A561BUD1"/>
<evidence type="ECO:0000256" key="3">
    <source>
        <dbReference type="ARBA" id="ARBA00023015"/>
    </source>
</evidence>
<dbReference type="InterPro" id="IPR013325">
    <property type="entry name" value="RNA_pol_sigma_r2"/>
</dbReference>
<organism evidence="8 9">
    <name type="scientific">Kribbella amoyensis</name>
    <dbReference type="NCBI Taxonomy" id="996641"/>
    <lineage>
        <taxon>Bacteria</taxon>
        <taxon>Bacillati</taxon>
        <taxon>Actinomycetota</taxon>
        <taxon>Actinomycetes</taxon>
        <taxon>Propionibacteriales</taxon>
        <taxon>Kribbellaceae</taxon>
        <taxon>Kribbella</taxon>
    </lineage>
</organism>
<evidence type="ECO:0000256" key="4">
    <source>
        <dbReference type="ARBA" id="ARBA00023082"/>
    </source>
</evidence>
<feature type="domain" description="RNA polymerase sigma-70 region 2" evidence="6">
    <location>
        <begin position="12"/>
        <end position="71"/>
    </location>
</feature>
<dbReference type="InterPro" id="IPR014284">
    <property type="entry name" value="RNA_pol_sigma-70_dom"/>
</dbReference>
<dbReference type="OrthoDB" id="6689546at2"/>
<dbReference type="Gene3D" id="1.10.1740.10">
    <property type="match status" value="1"/>
</dbReference>
<feature type="domain" description="RNA polymerase sigma factor 70 region 4 type 2" evidence="7">
    <location>
        <begin position="107"/>
        <end position="158"/>
    </location>
</feature>
<dbReference type="EMBL" id="VIVK01000001">
    <property type="protein sequence ID" value="TWD82515.1"/>
    <property type="molecule type" value="Genomic_DNA"/>
</dbReference>
<dbReference type="NCBIfam" id="NF007214">
    <property type="entry name" value="PRK09636.1"/>
    <property type="match status" value="1"/>
</dbReference>
<dbReference type="InterPro" id="IPR052704">
    <property type="entry name" value="ECF_Sigma-70_Domain"/>
</dbReference>
<keyword evidence="4" id="KW-0731">Sigma factor</keyword>
<evidence type="ECO:0000256" key="1">
    <source>
        <dbReference type="ARBA" id="ARBA00010641"/>
    </source>
</evidence>
<dbReference type="Gene3D" id="1.10.10.10">
    <property type="entry name" value="Winged helix-like DNA-binding domain superfamily/Winged helix DNA-binding domain"/>
    <property type="match status" value="1"/>
</dbReference>
<dbReference type="InterPro" id="IPR013249">
    <property type="entry name" value="RNA_pol_sigma70_r4_t2"/>
</dbReference>
<dbReference type="InterPro" id="IPR013324">
    <property type="entry name" value="RNA_pol_sigma_r3/r4-like"/>
</dbReference>
<dbReference type="RefSeq" id="WP_145808162.1">
    <property type="nucleotide sequence ID" value="NZ_VIVK01000001.1"/>
</dbReference>
<dbReference type="SUPFAM" id="SSF54427">
    <property type="entry name" value="NTF2-like"/>
    <property type="match status" value="1"/>
</dbReference>
<dbReference type="InterPro" id="IPR036388">
    <property type="entry name" value="WH-like_DNA-bd_sf"/>
</dbReference>
<evidence type="ECO:0000256" key="5">
    <source>
        <dbReference type="ARBA" id="ARBA00023163"/>
    </source>
</evidence>
<dbReference type="GO" id="GO:0003677">
    <property type="term" value="F:DNA binding"/>
    <property type="evidence" value="ECO:0007669"/>
    <property type="project" value="InterPro"/>
</dbReference>
<evidence type="ECO:0000313" key="8">
    <source>
        <dbReference type="EMBL" id="TWD82515.1"/>
    </source>
</evidence>